<accession>A0AAV4SNI9</accession>
<keyword evidence="3" id="KW-1185">Reference proteome</keyword>
<evidence type="ECO:0000313" key="2">
    <source>
        <dbReference type="EMBL" id="GIY34122.1"/>
    </source>
</evidence>
<comment type="caution">
    <text evidence="2">The sequence shown here is derived from an EMBL/GenBank/DDBJ whole genome shotgun (WGS) entry which is preliminary data.</text>
</comment>
<feature type="compositionally biased region" description="Basic and acidic residues" evidence="1">
    <location>
        <begin position="1"/>
        <end position="50"/>
    </location>
</feature>
<proteinExistence type="predicted"/>
<organism evidence="2 3">
    <name type="scientific">Caerostris extrusa</name>
    <name type="common">Bark spider</name>
    <name type="synonym">Caerostris bankana</name>
    <dbReference type="NCBI Taxonomy" id="172846"/>
    <lineage>
        <taxon>Eukaryota</taxon>
        <taxon>Metazoa</taxon>
        <taxon>Ecdysozoa</taxon>
        <taxon>Arthropoda</taxon>
        <taxon>Chelicerata</taxon>
        <taxon>Arachnida</taxon>
        <taxon>Araneae</taxon>
        <taxon>Araneomorphae</taxon>
        <taxon>Entelegynae</taxon>
        <taxon>Araneoidea</taxon>
        <taxon>Araneidae</taxon>
        <taxon>Caerostris</taxon>
    </lineage>
</organism>
<sequence>MQEKKGRCTRKERQIYKKRKADIQEKKGRYTRKEKADKKRKTDIQEKEGELGSSVLRQGRITMESLIVPFPTTATASDLQSNWTDAESGEEVPLIATRQILFRGWELGEGVRHLLRLDAGPP</sequence>
<name>A0AAV4SNI9_CAEEX</name>
<dbReference type="Proteomes" id="UP001054945">
    <property type="component" value="Unassembled WGS sequence"/>
</dbReference>
<protein>
    <submittedName>
        <fullName evidence="2">Uncharacterized protein</fullName>
    </submittedName>
</protein>
<dbReference type="EMBL" id="BPLR01009726">
    <property type="protein sequence ID" value="GIY34122.1"/>
    <property type="molecule type" value="Genomic_DNA"/>
</dbReference>
<reference evidence="2 3" key="1">
    <citation type="submission" date="2021-06" db="EMBL/GenBank/DDBJ databases">
        <title>Caerostris extrusa draft genome.</title>
        <authorList>
            <person name="Kono N."/>
            <person name="Arakawa K."/>
        </authorList>
    </citation>
    <scope>NUCLEOTIDE SEQUENCE [LARGE SCALE GENOMIC DNA]</scope>
</reference>
<feature type="region of interest" description="Disordered" evidence="1">
    <location>
        <begin position="1"/>
        <end position="51"/>
    </location>
</feature>
<evidence type="ECO:0000256" key="1">
    <source>
        <dbReference type="SAM" id="MobiDB-lite"/>
    </source>
</evidence>
<gene>
    <name evidence="2" type="ORF">CEXT_378821</name>
</gene>
<dbReference type="AlphaFoldDB" id="A0AAV4SNI9"/>
<evidence type="ECO:0000313" key="3">
    <source>
        <dbReference type="Proteomes" id="UP001054945"/>
    </source>
</evidence>